<comment type="caution">
    <text evidence="1">The sequence shown here is derived from an EMBL/GenBank/DDBJ whole genome shotgun (WGS) entry which is preliminary data.</text>
</comment>
<evidence type="ECO:0000313" key="2">
    <source>
        <dbReference type="Proteomes" id="UP001470230"/>
    </source>
</evidence>
<evidence type="ECO:0008006" key="3">
    <source>
        <dbReference type="Google" id="ProtNLM"/>
    </source>
</evidence>
<proteinExistence type="predicted"/>
<gene>
    <name evidence="1" type="ORF">M9Y10_024795</name>
</gene>
<name>A0ABR2HB90_9EUKA</name>
<dbReference type="Gene3D" id="3.10.20.90">
    <property type="entry name" value="Phosphatidylinositol 3-kinase Catalytic Subunit, Chain A, domain 1"/>
    <property type="match status" value="1"/>
</dbReference>
<organism evidence="1 2">
    <name type="scientific">Tritrichomonas musculus</name>
    <dbReference type="NCBI Taxonomy" id="1915356"/>
    <lineage>
        <taxon>Eukaryota</taxon>
        <taxon>Metamonada</taxon>
        <taxon>Parabasalia</taxon>
        <taxon>Tritrichomonadida</taxon>
        <taxon>Tritrichomonadidae</taxon>
        <taxon>Tritrichomonas</taxon>
    </lineage>
</organism>
<dbReference type="SUPFAM" id="SSF54236">
    <property type="entry name" value="Ubiquitin-like"/>
    <property type="match status" value="1"/>
</dbReference>
<reference evidence="1 2" key="1">
    <citation type="submission" date="2024-04" db="EMBL/GenBank/DDBJ databases">
        <title>Tritrichomonas musculus Genome.</title>
        <authorList>
            <person name="Alves-Ferreira E."/>
            <person name="Grigg M."/>
            <person name="Lorenzi H."/>
            <person name="Galac M."/>
        </authorList>
    </citation>
    <scope>NUCLEOTIDE SEQUENCE [LARGE SCALE GENOMIC DNA]</scope>
    <source>
        <strain evidence="1 2">EAF2021</strain>
    </source>
</reference>
<accession>A0ABR2HB90</accession>
<dbReference type="EMBL" id="JAPFFF010000034">
    <property type="protein sequence ID" value="KAK8843728.1"/>
    <property type="molecule type" value="Genomic_DNA"/>
</dbReference>
<keyword evidence="2" id="KW-1185">Reference proteome</keyword>
<dbReference type="Proteomes" id="UP001470230">
    <property type="component" value="Unassembled WGS sequence"/>
</dbReference>
<evidence type="ECO:0000313" key="1">
    <source>
        <dbReference type="EMBL" id="KAK8843728.1"/>
    </source>
</evidence>
<sequence length="72" mass="8636">MELFIRCDETIVIEVDQNETTERLKSIIYHNWTIPPIEQIITYRDKNDCLRQKQGQKSFADCSFSKDYTLYV</sequence>
<dbReference type="InterPro" id="IPR029071">
    <property type="entry name" value="Ubiquitin-like_domsf"/>
</dbReference>
<protein>
    <recommendedName>
        <fullName evidence="3">Ubiquitin-like domain-containing protein</fullName>
    </recommendedName>
</protein>